<gene>
    <name evidence="1" type="primary">AUGUSTUS-3.0.2_32887</name>
    <name evidence="1" type="ORF">TcasGA2_TC032887</name>
</gene>
<proteinExistence type="predicted"/>
<keyword evidence="2" id="KW-1185">Reference proteome</keyword>
<dbReference type="InParanoid" id="A0A139WJR5"/>
<reference evidence="1 2" key="2">
    <citation type="journal article" date="2010" name="Nucleic Acids Res.">
        <title>BeetleBase in 2010: revisions to provide comprehensive genomic information for Tribolium castaneum.</title>
        <authorList>
            <person name="Kim H.S."/>
            <person name="Murphy T."/>
            <person name="Xia J."/>
            <person name="Caragea D."/>
            <person name="Park Y."/>
            <person name="Beeman R.W."/>
            <person name="Lorenzen M.D."/>
            <person name="Butcher S."/>
            <person name="Manak J.R."/>
            <person name="Brown S.J."/>
        </authorList>
    </citation>
    <scope>GENOME REANNOTATION</scope>
    <source>
        <strain evidence="1 2">Georgia GA2</strain>
    </source>
</reference>
<dbReference type="AlphaFoldDB" id="A0A139WJR5"/>
<reference evidence="1 2" key="1">
    <citation type="journal article" date="2008" name="Nature">
        <title>The genome of the model beetle and pest Tribolium castaneum.</title>
        <authorList>
            <consortium name="Tribolium Genome Sequencing Consortium"/>
            <person name="Richards S."/>
            <person name="Gibbs R.A."/>
            <person name="Weinstock G.M."/>
            <person name="Brown S.J."/>
            <person name="Denell R."/>
            <person name="Beeman R.W."/>
            <person name="Gibbs R."/>
            <person name="Beeman R.W."/>
            <person name="Brown S.J."/>
            <person name="Bucher G."/>
            <person name="Friedrich M."/>
            <person name="Grimmelikhuijzen C.J."/>
            <person name="Klingler M."/>
            <person name="Lorenzen M."/>
            <person name="Richards S."/>
            <person name="Roth S."/>
            <person name="Schroder R."/>
            <person name="Tautz D."/>
            <person name="Zdobnov E.M."/>
            <person name="Muzny D."/>
            <person name="Gibbs R.A."/>
            <person name="Weinstock G.M."/>
            <person name="Attaway T."/>
            <person name="Bell S."/>
            <person name="Buhay C.J."/>
            <person name="Chandrabose M.N."/>
            <person name="Chavez D."/>
            <person name="Clerk-Blankenburg K.P."/>
            <person name="Cree A."/>
            <person name="Dao M."/>
            <person name="Davis C."/>
            <person name="Chacko J."/>
            <person name="Dinh H."/>
            <person name="Dugan-Rocha S."/>
            <person name="Fowler G."/>
            <person name="Garner T.T."/>
            <person name="Garnes J."/>
            <person name="Gnirke A."/>
            <person name="Hawes A."/>
            <person name="Hernandez J."/>
            <person name="Hines S."/>
            <person name="Holder M."/>
            <person name="Hume J."/>
            <person name="Jhangiani S.N."/>
            <person name="Joshi V."/>
            <person name="Khan Z.M."/>
            <person name="Jackson L."/>
            <person name="Kovar C."/>
            <person name="Kowis A."/>
            <person name="Lee S."/>
            <person name="Lewis L.R."/>
            <person name="Margolis J."/>
            <person name="Morgan M."/>
            <person name="Nazareth L.V."/>
            <person name="Nguyen N."/>
            <person name="Okwuonu G."/>
            <person name="Parker D."/>
            <person name="Richards S."/>
            <person name="Ruiz S.J."/>
            <person name="Santibanez J."/>
            <person name="Savard J."/>
            <person name="Scherer S.E."/>
            <person name="Schneider B."/>
            <person name="Sodergren E."/>
            <person name="Tautz D."/>
            <person name="Vattahil S."/>
            <person name="Villasana D."/>
            <person name="White C.S."/>
            <person name="Wright R."/>
            <person name="Park Y."/>
            <person name="Beeman R.W."/>
            <person name="Lord J."/>
            <person name="Oppert B."/>
            <person name="Lorenzen M."/>
            <person name="Brown S."/>
            <person name="Wang L."/>
            <person name="Savard J."/>
            <person name="Tautz D."/>
            <person name="Richards S."/>
            <person name="Weinstock G."/>
            <person name="Gibbs R.A."/>
            <person name="Liu Y."/>
            <person name="Worley K."/>
            <person name="Weinstock G."/>
            <person name="Elsik C.G."/>
            <person name="Reese J.T."/>
            <person name="Elhaik E."/>
            <person name="Landan G."/>
            <person name="Graur D."/>
            <person name="Arensburger P."/>
            <person name="Atkinson P."/>
            <person name="Beeman R.W."/>
            <person name="Beidler J."/>
            <person name="Brown S.J."/>
            <person name="Demuth J.P."/>
            <person name="Drury D.W."/>
            <person name="Du Y.Z."/>
            <person name="Fujiwara H."/>
            <person name="Lorenzen M."/>
            <person name="Maselli V."/>
            <person name="Osanai M."/>
            <person name="Park Y."/>
            <person name="Robertson H.M."/>
            <person name="Tu Z."/>
            <person name="Wang J.J."/>
            <person name="Wang S."/>
            <person name="Richards S."/>
            <person name="Song H."/>
            <person name="Zhang L."/>
            <person name="Sodergren E."/>
            <person name="Werner D."/>
            <person name="Stanke M."/>
            <person name="Morgenstern B."/>
            <person name="Solovyev V."/>
            <person name="Kosarev P."/>
            <person name="Brown G."/>
            <person name="Chen H.C."/>
            <person name="Ermolaeva O."/>
            <person name="Hlavina W."/>
            <person name="Kapustin Y."/>
            <person name="Kiryutin B."/>
            <person name="Kitts P."/>
            <person name="Maglott D."/>
            <person name="Pruitt K."/>
            <person name="Sapojnikov V."/>
            <person name="Souvorov A."/>
            <person name="Mackey A.J."/>
            <person name="Waterhouse R.M."/>
            <person name="Wyder S."/>
            <person name="Zdobnov E.M."/>
            <person name="Zdobnov E.M."/>
            <person name="Wyder S."/>
            <person name="Kriventseva E.V."/>
            <person name="Kadowaki T."/>
            <person name="Bork P."/>
            <person name="Aranda M."/>
            <person name="Bao R."/>
            <person name="Beermann A."/>
            <person name="Berns N."/>
            <person name="Bolognesi R."/>
            <person name="Bonneton F."/>
            <person name="Bopp D."/>
            <person name="Brown S.J."/>
            <person name="Bucher G."/>
            <person name="Butts T."/>
            <person name="Chaumot A."/>
            <person name="Denell R.E."/>
            <person name="Ferrier D.E."/>
            <person name="Friedrich M."/>
            <person name="Gordon C.M."/>
            <person name="Jindra M."/>
            <person name="Klingler M."/>
            <person name="Lan Q."/>
            <person name="Lattorff H.M."/>
            <person name="Laudet V."/>
            <person name="von Levetsow C."/>
            <person name="Liu Z."/>
            <person name="Lutz R."/>
            <person name="Lynch J.A."/>
            <person name="da Fonseca R.N."/>
            <person name="Posnien N."/>
            <person name="Reuter R."/>
            <person name="Roth S."/>
            <person name="Savard J."/>
            <person name="Schinko J.B."/>
            <person name="Schmitt C."/>
            <person name="Schoppmeier M."/>
            <person name="Schroder R."/>
            <person name="Shippy T.D."/>
            <person name="Simonnet F."/>
            <person name="Marques-Souza H."/>
            <person name="Tautz D."/>
            <person name="Tomoyasu Y."/>
            <person name="Trauner J."/>
            <person name="Van der Zee M."/>
            <person name="Vervoort M."/>
            <person name="Wittkopp N."/>
            <person name="Wimmer E.A."/>
            <person name="Yang X."/>
            <person name="Jones A.K."/>
            <person name="Sattelle D.B."/>
            <person name="Ebert P.R."/>
            <person name="Nelson D."/>
            <person name="Scott J.G."/>
            <person name="Beeman R.W."/>
            <person name="Muthukrishnan S."/>
            <person name="Kramer K.J."/>
            <person name="Arakane Y."/>
            <person name="Beeman R.W."/>
            <person name="Zhu Q."/>
            <person name="Hogenkamp D."/>
            <person name="Dixit R."/>
            <person name="Oppert B."/>
            <person name="Jiang H."/>
            <person name="Zou Z."/>
            <person name="Marshall J."/>
            <person name="Elpidina E."/>
            <person name="Vinokurov K."/>
            <person name="Oppert C."/>
            <person name="Zou Z."/>
            <person name="Evans J."/>
            <person name="Lu Z."/>
            <person name="Zhao P."/>
            <person name="Sumathipala N."/>
            <person name="Altincicek B."/>
            <person name="Vilcinskas A."/>
            <person name="Williams M."/>
            <person name="Hultmark D."/>
            <person name="Hetru C."/>
            <person name="Jiang H."/>
            <person name="Grimmelikhuijzen C.J."/>
            <person name="Hauser F."/>
            <person name="Cazzamali G."/>
            <person name="Williamson M."/>
            <person name="Park Y."/>
            <person name="Li B."/>
            <person name="Tanaka Y."/>
            <person name="Predel R."/>
            <person name="Neupert S."/>
            <person name="Schachtner J."/>
            <person name="Verleyen P."/>
            <person name="Raible F."/>
            <person name="Bork P."/>
            <person name="Friedrich M."/>
            <person name="Walden K.K."/>
            <person name="Robertson H.M."/>
            <person name="Angeli S."/>
            <person name="Foret S."/>
            <person name="Bucher G."/>
            <person name="Schuetz S."/>
            <person name="Maleszka R."/>
            <person name="Wimmer E.A."/>
            <person name="Beeman R.W."/>
            <person name="Lorenzen M."/>
            <person name="Tomoyasu Y."/>
            <person name="Miller S.C."/>
            <person name="Grossmann D."/>
            <person name="Bucher G."/>
        </authorList>
    </citation>
    <scope>NUCLEOTIDE SEQUENCE [LARGE SCALE GENOMIC DNA]</scope>
    <source>
        <strain evidence="1 2">Georgia GA2</strain>
    </source>
</reference>
<protein>
    <submittedName>
        <fullName evidence="1">Uncharacterized protein</fullName>
    </submittedName>
</protein>
<sequence>MCLVSFYKLSKLSFPYTFHQTNLTKPDCFKQLTVLRPFPLFSNKNSI</sequence>
<organism evidence="1 2">
    <name type="scientific">Tribolium castaneum</name>
    <name type="common">Red flour beetle</name>
    <dbReference type="NCBI Taxonomy" id="7070"/>
    <lineage>
        <taxon>Eukaryota</taxon>
        <taxon>Metazoa</taxon>
        <taxon>Ecdysozoa</taxon>
        <taxon>Arthropoda</taxon>
        <taxon>Hexapoda</taxon>
        <taxon>Insecta</taxon>
        <taxon>Pterygota</taxon>
        <taxon>Neoptera</taxon>
        <taxon>Endopterygota</taxon>
        <taxon>Coleoptera</taxon>
        <taxon>Polyphaga</taxon>
        <taxon>Cucujiformia</taxon>
        <taxon>Tenebrionidae</taxon>
        <taxon>Tenebrionidae incertae sedis</taxon>
        <taxon>Tribolium</taxon>
    </lineage>
</organism>
<accession>A0A139WJR5</accession>
<evidence type="ECO:0000313" key="2">
    <source>
        <dbReference type="Proteomes" id="UP000007266"/>
    </source>
</evidence>
<dbReference type="Proteomes" id="UP000007266">
    <property type="component" value="Linkage group 4"/>
</dbReference>
<name>A0A139WJR5_TRICA</name>
<evidence type="ECO:0000313" key="1">
    <source>
        <dbReference type="EMBL" id="KYB28124.1"/>
    </source>
</evidence>
<dbReference type="EMBL" id="KQ971338">
    <property type="protein sequence ID" value="KYB28124.1"/>
    <property type="molecule type" value="Genomic_DNA"/>
</dbReference>